<keyword evidence="3" id="KW-0804">Transcription</keyword>
<dbReference type="Pfam" id="PF00172">
    <property type="entry name" value="Zn_clus"/>
    <property type="match status" value="1"/>
</dbReference>
<dbReference type="AlphaFoldDB" id="A0AAN7WC88"/>
<feature type="region of interest" description="Disordered" evidence="5">
    <location>
        <begin position="228"/>
        <end position="247"/>
    </location>
</feature>
<name>A0AAN7WC88_9PEZI</name>
<sequence length="802" mass="90740">MAEGMFHTFQATAAPPEPSEADSDRKSSKRISILNACDECRRRKIRCDGDKPCGQCGWYQHPQRCVYSKPTQRVIPSRKALDKLQRDLDHHRAIVSRVFPGQKLETLAGLPREQLVDLAVTLPAPQVSPSHQIDQILDLGSQYQSTRSSEDADSLDALEEPPERDPPIDEAKRHRHKVNAISDDVNGLSLSMHKQSSYVGIYSVSAALRVILKIAPFVRTHIARTYNETVPPSRSNSPPPHVRPTDPYYLPSPDVGQKLIESYFKHVDVQMPMIDEDHFWRTYLYDHRRDSPWLALLNMVMALGSLAGSTCEDEEHYAYFQRARLHLDLETFGSSSILMLQAMGLFSGYYLHYLNRPNEANCLMGATLRMATALGLHREYKESVPSRPASQGVRPDNLELPAGIRQRTWWSLFCLDTWGSVSTSRPSLGRMGPGITVETPKVPQQMNNAQYIAYLRLLPIIHNIEFCKLATRIQDSLAARTLGKFEDLFAFDAELVKWHDELPPILKEPSSSSLLSAFDRPTQRTPSSANSEKQMPFDFAQPPDRDRISCPEVLKTPRAIMHWRHQNLRMLMHRPYLLSAALRRIPFAGMNTEEKIAITRCRIIAGQTIADIDATCREELIAGWAAVWHMHQAVMVPLVSLFSQISLPVDDSSPGRRGSGTEDEDVERWKMQIETALRFFDKMRSYSVAAAKSKDVVERLYEASKHVQRHHEQQIQPHDSMQATALEAGQTFETFANSDETLRAMSIDPGQLAAFEQSFWGPSPSGNPVMESYWDDMVWDALPEAGDRVQGSEQFDWTAPNG</sequence>
<feature type="compositionally biased region" description="Basic and acidic residues" evidence="5">
    <location>
        <begin position="161"/>
        <end position="172"/>
    </location>
</feature>
<evidence type="ECO:0000256" key="4">
    <source>
        <dbReference type="ARBA" id="ARBA00023242"/>
    </source>
</evidence>
<keyword evidence="4" id="KW-0539">Nucleus</keyword>
<dbReference type="GO" id="GO:0008270">
    <property type="term" value="F:zinc ion binding"/>
    <property type="evidence" value="ECO:0007669"/>
    <property type="project" value="InterPro"/>
</dbReference>
<evidence type="ECO:0000256" key="5">
    <source>
        <dbReference type="SAM" id="MobiDB-lite"/>
    </source>
</evidence>
<evidence type="ECO:0000256" key="1">
    <source>
        <dbReference type="ARBA" id="ARBA00022723"/>
    </source>
</evidence>
<keyword evidence="2" id="KW-0805">Transcription regulation</keyword>
<dbReference type="EMBL" id="JAVRQU010000014">
    <property type="protein sequence ID" value="KAK5695520.1"/>
    <property type="molecule type" value="Genomic_DNA"/>
</dbReference>
<proteinExistence type="predicted"/>
<dbReference type="InterPro" id="IPR051127">
    <property type="entry name" value="Fungal_SecMet_Regulators"/>
</dbReference>
<dbReference type="GO" id="GO:0000435">
    <property type="term" value="P:positive regulation of transcription from RNA polymerase II promoter by galactose"/>
    <property type="evidence" value="ECO:0007669"/>
    <property type="project" value="TreeGrafter"/>
</dbReference>
<feature type="compositionally biased region" description="Polar residues" evidence="5">
    <location>
        <begin position="523"/>
        <end position="533"/>
    </location>
</feature>
<feature type="region of interest" description="Disordered" evidence="5">
    <location>
        <begin position="141"/>
        <end position="174"/>
    </location>
</feature>
<dbReference type="Proteomes" id="UP001310594">
    <property type="component" value="Unassembled WGS sequence"/>
</dbReference>
<dbReference type="Pfam" id="PF04082">
    <property type="entry name" value="Fungal_trans"/>
    <property type="match status" value="1"/>
</dbReference>
<evidence type="ECO:0000313" key="8">
    <source>
        <dbReference type="Proteomes" id="UP001310594"/>
    </source>
</evidence>
<protein>
    <recommendedName>
        <fullName evidence="6">Zn(2)-C6 fungal-type domain-containing protein</fullName>
    </recommendedName>
</protein>
<evidence type="ECO:0000313" key="7">
    <source>
        <dbReference type="EMBL" id="KAK5695520.1"/>
    </source>
</evidence>
<dbReference type="CDD" id="cd00067">
    <property type="entry name" value="GAL4"/>
    <property type="match status" value="1"/>
</dbReference>
<dbReference type="PROSITE" id="PS00463">
    <property type="entry name" value="ZN2_CY6_FUNGAL_1"/>
    <property type="match status" value="1"/>
</dbReference>
<feature type="domain" description="Zn(2)-C6 fungal-type" evidence="6">
    <location>
        <begin position="36"/>
        <end position="67"/>
    </location>
</feature>
<dbReference type="InterPro" id="IPR007219">
    <property type="entry name" value="XnlR_reg_dom"/>
</dbReference>
<feature type="region of interest" description="Disordered" evidence="5">
    <location>
        <begin position="516"/>
        <end position="544"/>
    </location>
</feature>
<dbReference type="PROSITE" id="PS50048">
    <property type="entry name" value="ZN2_CY6_FUNGAL_2"/>
    <property type="match status" value="1"/>
</dbReference>
<reference evidence="7" key="1">
    <citation type="submission" date="2023-08" db="EMBL/GenBank/DDBJ databases">
        <title>Black Yeasts Isolated from many extreme environments.</title>
        <authorList>
            <person name="Coleine C."/>
            <person name="Stajich J.E."/>
            <person name="Selbmann L."/>
        </authorList>
    </citation>
    <scope>NUCLEOTIDE SEQUENCE</scope>
    <source>
        <strain evidence="7">CCFEE 5810</strain>
    </source>
</reference>
<dbReference type="GO" id="GO:0006351">
    <property type="term" value="P:DNA-templated transcription"/>
    <property type="evidence" value="ECO:0007669"/>
    <property type="project" value="InterPro"/>
</dbReference>
<dbReference type="SMART" id="SM00906">
    <property type="entry name" value="Fungal_trans"/>
    <property type="match status" value="1"/>
</dbReference>
<keyword evidence="1" id="KW-0479">Metal-binding</keyword>
<evidence type="ECO:0000256" key="3">
    <source>
        <dbReference type="ARBA" id="ARBA00023163"/>
    </source>
</evidence>
<gene>
    <name evidence="7" type="ORF">LTR97_009029</name>
</gene>
<feature type="region of interest" description="Disordered" evidence="5">
    <location>
        <begin position="1"/>
        <end position="28"/>
    </location>
</feature>
<organism evidence="7 8">
    <name type="scientific">Elasticomyces elasticus</name>
    <dbReference type="NCBI Taxonomy" id="574655"/>
    <lineage>
        <taxon>Eukaryota</taxon>
        <taxon>Fungi</taxon>
        <taxon>Dikarya</taxon>
        <taxon>Ascomycota</taxon>
        <taxon>Pezizomycotina</taxon>
        <taxon>Dothideomycetes</taxon>
        <taxon>Dothideomycetidae</taxon>
        <taxon>Mycosphaerellales</taxon>
        <taxon>Teratosphaeriaceae</taxon>
        <taxon>Elasticomyces</taxon>
    </lineage>
</organism>
<accession>A0AAN7WC88</accession>
<dbReference type="Gene3D" id="4.10.240.10">
    <property type="entry name" value="Zn(2)-C6 fungal-type DNA-binding domain"/>
    <property type="match status" value="1"/>
</dbReference>
<dbReference type="InterPro" id="IPR001138">
    <property type="entry name" value="Zn2Cys6_DnaBD"/>
</dbReference>
<dbReference type="InterPro" id="IPR036864">
    <property type="entry name" value="Zn2-C6_fun-type_DNA-bd_sf"/>
</dbReference>
<dbReference type="GO" id="GO:0000978">
    <property type="term" value="F:RNA polymerase II cis-regulatory region sequence-specific DNA binding"/>
    <property type="evidence" value="ECO:0007669"/>
    <property type="project" value="TreeGrafter"/>
</dbReference>
<dbReference type="SUPFAM" id="SSF57701">
    <property type="entry name" value="Zn2/Cys6 DNA-binding domain"/>
    <property type="match status" value="1"/>
</dbReference>
<dbReference type="PANTHER" id="PTHR47424">
    <property type="entry name" value="REGULATORY PROTEIN GAL4"/>
    <property type="match status" value="1"/>
</dbReference>
<comment type="caution">
    <text evidence="7">The sequence shown here is derived from an EMBL/GenBank/DDBJ whole genome shotgun (WGS) entry which is preliminary data.</text>
</comment>
<dbReference type="CDD" id="cd12148">
    <property type="entry name" value="fungal_TF_MHR"/>
    <property type="match status" value="1"/>
</dbReference>
<dbReference type="PANTHER" id="PTHR47424:SF5">
    <property type="entry name" value="ZN(II)2CYS6 TRANSCRIPTION FACTOR (EUROFUNG)"/>
    <property type="match status" value="1"/>
</dbReference>
<evidence type="ECO:0000256" key="2">
    <source>
        <dbReference type="ARBA" id="ARBA00023015"/>
    </source>
</evidence>
<evidence type="ECO:0000259" key="6">
    <source>
        <dbReference type="PROSITE" id="PS50048"/>
    </source>
</evidence>
<dbReference type="GO" id="GO:0005634">
    <property type="term" value="C:nucleus"/>
    <property type="evidence" value="ECO:0007669"/>
    <property type="project" value="TreeGrafter"/>
</dbReference>
<dbReference type="GO" id="GO:0000981">
    <property type="term" value="F:DNA-binding transcription factor activity, RNA polymerase II-specific"/>
    <property type="evidence" value="ECO:0007669"/>
    <property type="project" value="InterPro"/>
</dbReference>
<feature type="compositionally biased region" description="Acidic residues" evidence="5">
    <location>
        <begin position="151"/>
        <end position="160"/>
    </location>
</feature>
<dbReference type="SMART" id="SM00066">
    <property type="entry name" value="GAL4"/>
    <property type="match status" value="1"/>
</dbReference>